<evidence type="ECO:0000313" key="1">
    <source>
        <dbReference type="EMBL" id="TYR20112.1"/>
    </source>
</evidence>
<evidence type="ECO:0000313" key="2">
    <source>
        <dbReference type="Proteomes" id="UP000324726"/>
    </source>
</evidence>
<gene>
    <name evidence="1" type="ORF">FYJ87_03785</name>
</gene>
<dbReference type="InterPro" id="IPR025962">
    <property type="entry name" value="SdpI/YhfL"/>
</dbReference>
<name>A0A5D4FWE5_9CORY</name>
<reference evidence="1 2" key="1">
    <citation type="submission" date="2019-08" db="EMBL/GenBank/DDBJ databases">
        <title>Draft genome of C. urealyticum strain VH4248.</title>
        <authorList>
            <person name="Navas J."/>
        </authorList>
    </citation>
    <scope>NUCLEOTIDE SEQUENCE [LARGE SCALE GENOMIC DNA]</scope>
    <source>
        <strain evidence="1 2">VH4248</strain>
    </source>
</reference>
<dbReference type="Proteomes" id="UP000324726">
    <property type="component" value="Unassembled WGS sequence"/>
</dbReference>
<dbReference type="RefSeq" id="WP_012360249.1">
    <property type="nucleotide sequence ID" value="NZ_CP065982.1"/>
</dbReference>
<dbReference type="AlphaFoldDB" id="A0A5D4FWE5"/>
<dbReference type="EMBL" id="VSZI01000001">
    <property type="protein sequence ID" value="TYR20112.1"/>
    <property type="molecule type" value="Genomic_DNA"/>
</dbReference>
<protein>
    <submittedName>
        <fullName evidence="1">SdpI family protein</fullName>
    </submittedName>
</protein>
<proteinExistence type="predicted"/>
<accession>A0A5D4FWE5</accession>
<organism evidence="1 2">
    <name type="scientific">Corynebacterium urealyticum</name>
    <dbReference type="NCBI Taxonomy" id="43771"/>
    <lineage>
        <taxon>Bacteria</taxon>
        <taxon>Bacillati</taxon>
        <taxon>Actinomycetota</taxon>
        <taxon>Actinomycetes</taxon>
        <taxon>Mycobacteriales</taxon>
        <taxon>Corynebacteriaceae</taxon>
        <taxon>Corynebacterium</taxon>
    </lineage>
</organism>
<dbReference type="GeneID" id="60603779"/>
<sequence>MPLFSIIMVTSYLAGGAVLLWVGVKGGSETLPRNDWIGIRTHKTLSSDEAWLTGHKAAAGYLKASSVPMILGGIFFIFASDEQIGYATLPTAGITFVLVMLAVRKAHTAISE</sequence>
<dbReference type="Pfam" id="PF13630">
    <property type="entry name" value="SdpI"/>
    <property type="match status" value="1"/>
</dbReference>
<comment type="caution">
    <text evidence="1">The sequence shown here is derived from an EMBL/GenBank/DDBJ whole genome shotgun (WGS) entry which is preliminary data.</text>
</comment>